<name>A0A0D9WCB1_9ORYZ</name>
<dbReference type="InterPro" id="IPR032795">
    <property type="entry name" value="DUF3741-assoc"/>
</dbReference>
<sequence length="344" mass="37517">MASSTLALDFLRRLLCAHAAGGGNAGSSNAECGGGDGALVMQQLPAASPARSPCVVARLMGLDAMPPSPPPPETETEGCQPPLLLRRRRRRSRSVSSVDGWPPAYVREESDEFLVLSFSPEANNGGRRRDDEIVGAKKQSNGRPRRKLQYGGDGDGRRSPASVLDTQHSSSSETTATTMTTVSSSSEEVEPSSPPSPTSEEIRPAPNQQNSRRKLQTDFDNDLDNPSSPATSTCHVSKCSDRERRNRSVVKKAEVFTPNVSCTLQYICRLVEEDLNSMRWLTRDFEEDIAADIGSEILDQLISETTDGLIQITSSETVYSLPDCFISMRYPCSKMIRNMQATRG</sequence>
<dbReference type="PANTHER" id="PTHR35499:SF1">
    <property type="entry name" value="DUF3741 DOMAIN-CONTAINING PROTEIN"/>
    <property type="match status" value="1"/>
</dbReference>
<feature type="chain" id="PRO_5002348465" description="DUF3741 domain-containing protein" evidence="2">
    <location>
        <begin position="20"/>
        <end position="344"/>
    </location>
</feature>
<evidence type="ECO:0000313" key="5">
    <source>
        <dbReference type="Proteomes" id="UP000032180"/>
    </source>
</evidence>
<dbReference type="PANTHER" id="PTHR35499">
    <property type="entry name" value="OS05G0128300 PROTEIN"/>
    <property type="match status" value="1"/>
</dbReference>
<feature type="compositionally biased region" description="Polar residues" evidence="1">
    <location>
        <begin position="224"/>
        <end position="235"/>
    </location>
</feature>
<dbReference type="AlphaFoldDB" id="A0A0D9WCB1"/>
<dbReference type="Gramene" id="LPERR05G01800.1">
    <property type="protein sequence ID" value="LPERR05G01800.1"/>
    <property type="gene ID" value="LPERR05G01800"/>
</dbReference>
<keyword evidence="2" id="KW-0732">Signal</keyword>
<feature type="compositionally biased region" description="Low complexity" evidence="1">
    <location>
        <begin position="169"/>
        <end position="186"/>
    </location>
</feature>
<evidence type="ECO:0000256" key="1">
    <source>
        <dbReference type="SAM" id="MobiDB-lite"/>
    </source>
</evidence>
<reference evidence="4" key="3">
    <citation type="submission" date="2015-04" db="UniProtKB">
        <authorList>
            <consortium name="EnsemblPlants"/>
        </authorList>
    </citation>
    <scope>IDENTIFICATION</scope>
</reference>
<protein>
    <recommendedName>
        <fullName evidence="3">DUF3741 domain-containing protein</fullName>
    </recommendedName>
</protein>
<evidence type="ECO:0000313" key="4">
    <source>
        <dbReference type="EnsemblPlants" id="LPERR05G01800.1"/>
    </source>
</evidence>
<feature type="signal peptide" evidence="2">
    <location>
        <begin position="1"/>
        <end position="19"/>
    </location>
</feature>
<dbReference type="HOGENOM" id="CLU_065044_0_0_1"/>
<dbReference type="eggNOG" id="ENOG502RYD5">
    <property type="taxonomic scope" value="Eukaryota"/>
</dbReference>
<reference evidence="5" key="2">
    <citation type="submission" date="2013-12" db="EMBL/GenBank/DDBJ databases">
        <authorList>
            <person name="Yu Y."/>
            <person name="Lee S."/>
            <person name="de Baynast K."/>
            <person name="Wissotski M."/>
            <person name="Liu L."/>
            <person name="Talag J."/>
            <person name="Goicoechea J."/>
            <person name="Angelova A."/>
            <person name="Jetty R."/>
            <person name="Kudrna D."/>
            <person name="Golser W."/>
            <person name="Rivera L."/>
            <person name="Zhang J."/>
            <person name="Wing R."/>
        </authorList>
    </citation>
    <scope>NUCLEOTIDE SEQUENCE</scope>
</reference>
<dbReference type="STRING" id="77586.A0A0D9WCB1"/>
<dbReference type="EnsemblPlants" id="LPERR05G01800.1">
    <property type="protein sequence ID" value="LPERR05G01800.1"/>
    <property type="gene ID" value="LPERR05G01800"/>
</dbReference>
<organism evidence="4 5">
    <name type="scientific">Leersia perrieri</name>
    <dbReference type="NCBI Taxonomy" id="77586"/>
    <lineage>
        <taxon>Eukaryota</taxon>
        <taxon>Viridiplantae</taxon>
        <taxon>Streptophyta</taxon>
        <taxon>Embryophyta</taxon>
        <taxon>Tracheophyta</taxon>
        <taxon>Spermatophyta</taxon>
        <taxon>Magnoliopsida</taxon>
        <taxon>Liliopsida</taxon>
        <taxon>Poales</taxon>
        <taxon>Poaceae</taxon>
        <taxon>BOP clade</taxon>
        <taxon>Oryzoideae</taxon>
        <taxon>Oryzeae</taxon>
        <taxon>Oryzinae</taxon>
        <taxon>Leersia</taxon>
    </lineage>
</organism>
<accession>A0A0D9WCB1</accession>
<keyword evidence="5" id="KW-1185">Reference proteome</keyword>
<proteinExistence type="predicted"/>
<dbReference type="Pfam" id="PF14383">
    <property type="entry name" value="VARLMGL"/>
    <property type="match status" value="1"/>
</dbReference>
<dbReference type="Proteomes" id="UP000032180">
    <property type="component" value="Chromosome 5"/>
</dbReference>
<feature type="region of interest" description="Disordered" evidence="1">
    <location>
        <begin position="61"/>
        <end position="102"/>
    </location>
</feature>
<feature type="domain" description="DUF3741" evidence="3">
    <location>
        <begin position="50"/>
        <end position="68"/>
    </location>
</feature>
<evidence type="ECO:0000259" key="3">
    <source>
        <dbReference type="Pfam" id="PF14383"/>
    </source>
</evidence>
<reference evidence="4 5" key="1">
    <citation type="submission" date="2012-08" db="EMBL/GenBank/DDBJ databases">
        <title>Oryza genome evolution.</title>
        <authorList>
            <person name="Wing R.A."/>
        </authorList>
    </citation>
    <scope>NUCLEOTIDE SEQUENCE</scope>
</reference>
<evidence type="ECO:0000256" key="2">
    <source>
        <dbReference type="SAM" id="SignalP"/>
    </source>
</evidence>
<feature type="region of interest" description="Disordered" evidence="1">
    <location>
        <begin position="120"/>
        <end position="239"/>
    </location>
</feature>